<dbReference type="PANTHER" id="PTHR10859">
    <property type="entry name" value="GLYCOSYL TRANSFERASE"/>
    <property type="match status" value="1"/>
</dbReference>
<keyword evidence="8" id="KW-0256">Endoplasmic reticulum</keyword>
<evidence type="ECO:0000256" key="5">
    <source>
        <dbReference type="ARBA" id="ARBA00022676"/>
    </source>
</evidence>
<keyword evidence="5" id="KW-0328">Glycosyltransferase</keyword>
<evidence type="ECO:0000256" key="9">
    <source>
        <dbReference type="ARBA" id="ARBA00022968"/>
    </source>
</evidence>
<protein>
    <recommendedName>
        <fullName evidence="4">dolichyl-phosphate beta-glucosyltransferase</fullName>
        <ecNumber evidence="4">2.4.1.117</ecNumber>
    </recommendedName>
</protein>
<evidence type="ECO:0000256" key="8">
    <source>
        <dbReference type="ARBA" id="ARBA00022824"/>
    </source>
</evidence>
<dbReference type="GO" id="GO:0006487">
    <property type="term" value="P:protein N-linked glycosylation"/>
    <property type="evidence" value="ECO:0007669"/>
    <property type="project" value="TreeGrafter"/>
</dbReference>
<feature type="domain" description="Glycosyltransferase 2-like" evidence="13">
    <location>
        <begin position="4"/>
        <end position="163"/>
    </location>
</feature>
<comment type="catalytic activity">
    <reaction evidence="12">
        <text>a di-trans,poly-cis-dolichyl phosphate + UDP-alpha-D-glucose = a di-trans,poly-cis-dolichyl beta-D-glucosyl phosphate + UDP</text>
        <dbReference type="Rhea" id="RHEA:15401"/>
        <dbReference type="Rhea" id="RHEA-COMP:19498"/>
        <dbReference type="Rhea" id="RHEA-COMP:19502"/>
        <dbReference type="ChEBI" id="CHEBI:57525"/>
        <dbReference type="ChEBI" id="CHEBI:57683"/>
        <dbReference type="ChEBI" id="CHEBI:58223"/>
        <dbReference type="ChEBI" id="CHEBI:58885"/>
        <dbReference type="EC" id="2.4.1.117"/>
    </reaction>
    <physiologicalReaction direction="left-to-right" evidence="12">
        <dbReference type="Rhea" id="RHEA:15402"/>
    </physiologicalReaction>
</comment>
<evidence type="ECO:0000256" key="3">
    <source>
        <dbReference type="ARBA" id="ARBA00006739"/>
    </source>
</evidence>
<dbReference type="PANTHER" id="PTHR10859:SF91">
    <property type="entry name" value="DOLICHYL-PHOSPHATE BETA-GLUCOSYLTRANSFERASE"/>
    <property type="match status" value="1"/>
</dbReference>
<dbReference type="InterPro" id="IPR029044">
    <property type="entry name" value="Nucleotide-diphossugar_trans"/>
</dbReference>
<dbReference type="CDD" id="cd04188">
    <property type="entry name" value="DPG_synthase"/>
    <property type="match status" value="1"/>
</dbReference>
<dbReference type="AlphaFoldDB" id="A0A1G2BZU2"/>
<evidence type="ECO:0000313" key="15">
    <source>
        <dbReference type="Proteomes" id="UP000177626"/>
    </source>
</evidence>
<sequence length="232" mass="26470">MEISVVIPAFNEVKDIAKTIADVGSYLKNHFSSFEIIVVDDKSNDRTLQIIQSIDGIRVLKNLKNHGKGYAVAKGMKAATGDLLLFMDADNSTKISELDNFLSELKNYDVVIASRGLKDSKVTVSQNFLKTNLGRMGNFFSRILIDENIRDTQCGFKLFKKSAKHLFDKLTIEGFAFDFELIFLARKYKFKVKEMPVVWVNNFNSAVRWYDYPKTMLNLIGIRINNLLGKYN</sequence>
<dbReference type="Pfam" id="PF00535">
    <property type="entry name" value="Glycos_transf_2"/>
    <property type="match status" value="1"/>
</dbReference>
<dbReference type="Gene3D" id="3.90.550.10">
    <property type="entry name" value="Spore Coat Polysaccharide Biosynthesis Protein SpsA, Chain A"/>
    <property type="match status" value="1"/>
</dbReference>
<gene>
    <name evidence="14" type="ORF">A2406_02625</name>
</gene>
<comment type="similarity">
    <text evidence="3">Belongs to the glycosyltransferase 2 family.</text>
</comment>
<keyword evidence="6" id="KW-0808">Transferase</keyword>
<evidence type="ECO:0000259" key="13">
    <source>
        <dbReference type="Pfam" id="PF00535"/>
    </source>
</evidence>
<dbReference type="EC" id="2.4.1.117" evidence="4"/>
<comment type="caution">
    <text evidence="14">The sequence shown here is derived from an EMBL/GenBank/DDBJ whole genome shotgun (WGS) entry which is preliminary data.</text>
</comment>
<dbReference type="SUPFAM" id="SSF53448">
    <property type="entry name" value="Nucleotide-diphospho-sugar transferases"/>
    <property type="match status" value="1"/>
</dbReference>
<organism evidence="14 15">
    <name type="scientific">Candidatus Komeilibacteria bacterium RIFOXYC1_FULL_37_11</name>
    <dbReference type="NCBI Taxonomy" id="1798555"/>
    <lineage>
        <taxon>Bacteria</taxon>
        <taxon>Candidatus Komeiliibacteriota</taxon>
    </lineage>
</organism>
<dbReference type="InterPro" id="IPR001173">
    <property type="entry name" value="Glyco_trans_2-like"/>
</dbReference>
<keyword evidence="7" id="KW-0812">Transmembrane</keyword>
<keyword evidence="9" id="KW-0735">Signal-anchor</keyword>
<dbReference type="GO" id="GO:0004581">
    <property type="term" value="F:dolichyl-phosphate beta-glucosyltransferase activity"/>
    <property type="evidence" value="ECO:0007669"/>
    <property type="project" value="UniProtKB-EC"/>
</dbReference>
<comment type="subcellular location">
    <subcellularLocation>
        <location evidence="1">Endoplasmic reticulum membrane</location>
        <topology evidence="1">Single-pass membrane protein</topology>
    </subcellularLocation>
</comment>
<evidence type="ECO:0000256" key="4">
    <source>
        <dbReference type="ARBA" id="ARBA00012583"/>
    </source>
</evidence>
<evidence type="ECO:0000256" key="1">
    <source>
        <dbReference type="ARBA" id="ARBA00004389"/>
    </source>
</evidence>
<evidence type="ECO:0000313" key="14">
    <source>
        <dbReference type="EMBL" id="OGY94694.1"/>
    </source>
</evidence>
<evidence type="ECO:0000256" key="7">
    <source>
        <dbReference type="ARBA" id="ARBA00022692"/>
    </source>
</evidence>
<dbReference type="InterPro" id="IPR035518">
    <property type="entry name" value="DPG_synthase"/>
</dbReference>
<name>A0A1G2BZU2_9BACT</name>
<keyword evidence="11" id="KW-0472">Membrane</keyword>
<evidence type="ECO:0000256" key="6">
    <source>
        <dbReference type="ARBA" id="ARBA00022679"/>
    </source>
</evidence>
<comment type="pathway">
    <text evidence="2">Protein modification; protein glycosylation.</text>
</comment>
<dbReference type="Proteomes" id="UP000177626">
    <property type="component" value="Unassembled WGS sequence"/>
</dbReference>
<evidence type="ECO:0000256" key="12">
    <source>
        <dbReference type="ARBA" id="ARBA00045097"/>
    </source>
</evidence>
<proteinExistence type="inferred from homology"/>
<evidence type="ECO:0000256" key="2">
    <source>
        <dbReference type="ARBA" id="ARBA00004922"/>
    </source>
</evidence>
<reference evidence="14 15" key="1">
    <citation type="journal article" date="2016" name="Nat. Commun.">
        <title>Thousands of microbial genomes shed light on interconnected biogeochemical processes in an aquifer system.</title>
        <authorList>
            <person name="Anantharaman K."/>
            <person name="Brown C.T."/>
            <person name="Hug L.A."/>
            <person name="Sharon I."/>
            <person name="Castelle C.J."/>
            <person name="Probst A.J."/>
            <person name="Thomas B.C."/>
            <person name="Singh A."/>
            <person name="Wilkins M.J."/>
            <person name="Karaoz U."/>
            <person name="Brodie E.L."/>
            <person name="Williams K.H."/>
            <person name="Hubbard S.S."/>
            <person name="Banfield J.F."/>
        </authorList>
    </citation>
    <scope>NUCLEOTIDE SEQUENCE [LARGE SCALE GENOMIC DNA]</scope>
</reference>
<keyword evidence="10" id="KW-1133">Transmembrane helix</keyword>
<evidence type="ECO:0000256" key="10">
    <source>
        <dbReference type="ARBA" id="ARBA00022989"/>
    </source>
</evidence>
<dbReference type="EMBL" id="MHKQ01000005">
    <property type="protein sequence ID" value="OGY94694.1"/>
    <property type="molecule type" value="Genomic_DNA"/>
</dbReference>
<accession>A0A1G2BZU2</accession>
<evidence type="ECO:0000256" key="11">
    <source>
        <dbReference type="ARBA" id="ARBA00023136"/>
    </source>
</evidence>